<dbReference type="EMBL" id="JBAMMX010000004">
    <property type="protein sequence ID" value="KAK6941647.1"/>
    <property type="molecule type" value="Genomic_DNA"/>
</dbReference>
<sequence>MSNSLCFIPITSFTAQNKPGILIGKSAARNAIRIKDGVHNSRTLRLQVKAADNNPSPKSSSIICPDCDGNGKQHNGYSSCFTILVYVVIVLSLDFATNLSYPLSTEHPVRRPPAHSVLCTFTKLTGAIQCSECKGSGVNSIDHFNGQFKAGGLCWLCRGKREILCGNCNGAGFVGGFMSTFDS</sequence>
<dbReference type="GO" id="GO:0044183">
    <property type="term" value="F:protein folding chaperone"/>
    <property type="evidence" value="ECO:0007669"/>
    <property type="project" value="TreeGrafter"/>
</dbReference>
<dbReference type="InterPro" id="IPR036410">
    <property type="entry name" value="HSP_DnaJ_Cys-rich_dom_sf"/>
</dbReference>
<dbReference type="Proteomes" id="UP001370490">
    <property type="component" value="Unassembled WGS sequence"/>
</dbReference>
<proteinExistence type="predicted"/>
<protein>
    <recommendedName>
        <fullName evidence="1">BSD2 cysteine rich domain-containing protein</fullName>
    </recommendedName>
</protein>
<dbReference type="Pfam" id="PF25436">
    <property type="entry name" value="BSD2_CRD"/>
    <property type="match status" value="1"/>
</dbReference>
<organism evidence="2 3">
    <name type="scientific">Dillenia turbinata</name>
    <dbReference type="NCBI Taxonomy" id="194707"/>
    <lineage>
        <taxon>Eukaryota</taxon>
        <taxon>Viridiplantae</taxon>
        <taxon>Streptophyta</taxon>
        <taxon>Embryophyta</taxon>
        <taxon>Tracheophyta</taxon>
        <taxon>Spermatophyta</taxon>
        <taxon>Magnoliopsida</taxon>
        <taxon>eudicotyledons</taxon>
        <taxon>Gunneridae</taxon>
        <taxon>Pentapetalae</taxon>
        <taxon>Dilleniales</taxon>
        <taxon>Dilleniaceae</taxon>
        <taxon>Dillenia</taxon>
    </lineage>
</organism>
<evidence type="ECO:0000313" key="3">
    <source>
        <dbReference type="Proteomes" id="UP001370490"/>
    </source>
</evidence>
<reference evidence="2 3" key="1">
    <citation type="submission" date="2023-12" db="EMBL/GenBank/DDBJ databases">
        <title>A high-quality genome assembly for Dillenia turbinata (Dilleniales).</title>
        <authorList>
            <person name="Chanderbali A."/>
        </authorList>
    </citation>
    <scope>NUCLEOTIDE SEQUENCE [LARGE SCALE GENOMIC DNA]</scope>
    <source>
        <strain evidence="2">LSX21</strain>
        <tissue evidence="2">Leaf</tissue>
    </source>
</reference>
<dbReference type="SUPFAM" id="SSF57938">
    <property type="entry name" value="DnaJ/Hsp40 cysteine-rich domain"/>
    <property type="match status" value="1"/>
</dbReference>
<accession>A0AAN8W4X9</accession>
<name>A0AAN8W4X9_9MAGN</name>
<evidence type="ECO:0000259" key="1">
    <source>
        <dbReference type="Pfam" id="PF25436"/>
    </source>
</evidence>
<feature type="domain" description="BSD2 cysteine rich" evidence="1">
    <location>
        <begin position="116"/>
        <end position="182"/>
    </location>
</feature>
<dbReference type="PANTHER" id="PTHR15852">
    <property type="entry name" value="PLASTID TRANSCRIPTIONALLY ACTIVE PROTEIN"/>
    <property type="match status" value="1"/>
</dbReference>
<dbReference type="InterPro" id="IPR057453">
    <property type="entry name" value="BSD2_CRD"/>
</dbReference>
<evidence type="ECO:0000313" key="2">
    <source>
        <dbReference type="EMBL" id="KAK6941647.1"/>
    </source>
</evidence>
<gene>
    <name evidence="2" type="ORF">RJ641_027024</name>
</gene>
<keyword evidence="3" id="KW-1185">Reference proteome</keyword>
<dbReference type="GO" id="GO:0101031">
    <property type="term" value="C:protein folding chaperone complex"/>
    <property type="evidence" value="ECO:0007669"/>
    <property type="project" value="TreeGrafter"/>
</dbReference>
<dbReference type="AlphaFoldDB" id="A0AAN8W4X9"/>
<dbReference type="GO" id="GO:0009570">
    <property type="term" value="C:chloroplast stroma"/>
    <property type="evidence" value="ECO:0007669"/>
    <property type="project" value="TreeGrafter"/>
</dbReference>
<dbReference type="PANTHER" id="PTHR15852:SF51">
    <property type="entry name" value="PROTEIN BUNDLE SHEATH DEFECTIVE 2, CHLOROPLASTIC"/>
    <property type="match status" value="1"/>
</dbReference>
<comment type="caution">
    <text evidence="2">The sequence shown here is derived from an EMBL/GenBank/DDBJ whole genome shotgun (WGS) entry which is preliminary data.</text>
</comment>